<dbReference type="RefSeq" id="WP_188675608.1">
    <property type="nucleotide sequence ID" value="NZ_BMKA01000003.1"/>
</dbReference>
<evidence type="ECO:0000313" key="2">
    <source>
        <dbReference type="EMBL" id="GGA22681.1"/>
    </source>
</evidence>
<accession>A0A916R2C8</accession>
<dbReference type="InterPro" id="IPR007655">
    <property type="entry name" value="Slam_C"/>
</dbReference>
<dbReference type="AlphaFoldDB" id="A0A916R2C8"/>
<reference evidence="2" key="1">
    <citation type="journal article" date="2014" name="Int. J. Syst. Evol. Microbiol.">
        <title>Complete genome sequence of Corynebacterium casei LMG S-19264T (=DSM 44701T), isolated from a smear-ripened cheese.</title>
        <authorList>
            <consortium name="US DOE Joint Genome Institute (JGI-PGF)"/>
            <person name="Walter F."/>
            <person name="Albersmeier A."/>
            <person name="Kalinowski J."/>
            <person name="Ruckert C."/>
        </authorList>
    </citation>
    <scope>NUCLEOTIDE SEQUENCE</scope>
    <source>
        <strain evidence="2">CGMCC 1.15880</strain>
    </source>
</reference>
<proteinExistence type="predicted"/>
<dbReference type="InterPro" id="IPR011990">
    <property type="entry name" value="TPR-like_helical_dom_sf"/>
</dbReference>
<feature type="domain" description="Surface lipoprotein assembly modifier C-terminal" evidence="1">
    <location>
        <begin position="160"/>
        <end position="459"/>
    </location>
</feature>
<dbReference type="Gene3D" id="1.25.40.10">
    <property type="entry name" value="Tetratricopeptide repeat domain"/>
    <property type="match status" value="1"/>
</dbReference>
<comment type="caution">
    <text evidence="2">The sequence shown here is derived from an EMBL/GenBank/DDBJ whole genome shotgun (WGS) entry which is preliminary data.</text>
</comment>
<sequence length="459" mass="50056">MRRLLTRLVTLGTVSLGLAVSVGFAAPLSMSPEEARAFAWRSLQNNRPHITLQIADALNKRDPDSFEANLLRGEALRSLQQPKAAKGAALKAWALAQTSEHRFNAAHLVAKSYFADGAKLRAQFWLRRAAQNAPDAKARRLARRDFNFVRRSKPLSTALSFSVFPSSNINNGSTNDALVIGGLPFRVPASGQPHSGTGFRLGVHTRYNKALNDTTLLRLGFSATGTTYRLSSDSKALGSGKTGSDFAYGAVEVQAGVTLYPDSGQTPGFGASRFDLALGRSWYGGSPLSNYLRASAGQDYHFSKTARLRGTLQLERQNRLDAAISSANIASLNLEMQHRFKNRARVGYGIYLRDTSSRSNLVESRVAGGQVTYTPPPLPIDVVPTFSLSAERTDYPRLNIGGVQRVDERARAAVSLLFPKVNYYGFAPTLNLSASRTNSTIPIYSTKDLRMNIGFKSTF</sequence>
<evidence type="ECO:0000313" key="3">
    <source>
        <dbReference type="Proteomes" id="UP000628017"/>
    </source>
</evidence>
<protein>
    <recommendedName>
        <fullName evidence="1">Surface lipoprotein assembly modifier C-terminal domain-containing protein</fullName>
    </recommendedName>
</protein>
<dbReference type="EMBL" id="BMKA01000003">
    <property type="protein sequence ID" value="GGA22681.1"/>
    <property type="molecule type" value="Genomic_DNA"/>
</dbReference>
<gene>
    <name evidence="2" type="ORF">GCM10011498_24330</name>
</gene>
<dbReference type="Proteomes" id="UP000628017">
    <property type="component" value="Unassembled WGS sequence"/>
</dbReference>
<name>A0A916R2C8_9RHOB</name>
<organism evidence="2 3">
    <name type="scientific">Neptunicoccus cionae</name>
    <dbReference type="NCBI Taxonomy" id="2035344"/>
    <lineage>
        <taxon>Bacteria</taxon>
        <taxon>Pseudomonadati</taxon>
        <taxon>Pseudomonadota</taxon>
        <taxon>Alphaproteobacteria</taxon>
        <taxon>Rhodobacterales</taxon>
        <taxon>Paracoccaceae</taxon>
        <taxon>Neptunicoccus</taxon>
    </lineage>
</organism>
<reference evidence="2" key="2">
    <citation type="submission" date="2020-09" db="EMBL/GenBank/DDBJ databases">
        <authorList>
            <person name="Sun Q."/>
            <person name="Zhou Y."/>
        </authorList>
    </citation>
    <scope>NUCLEOTIDE SEQUENCE</scope>
    <source>
        <strain evidence="2">CGMCC 1.15880</strain>
    </source>
</reference>
<dbReference type="Pfam" id="PF04575">
    <property type="entry name" value="SlipAM"/>
    <property type="match status" value="1"/>
</dbReference>
<evidence type="ECO:0000259" key="1">
    <source>
        <dbReference type="Pfam" id="PF04575"/>
    </source>
</evidence>
<keyword evidence="3" id="KW-1185">Reference proteome</keyword>